<dbReference type="RefSeq" id="WP_170217694.1">
    <property type="nucleotide sequence ID" value="NZ_CP144375.1"/>
</dbReference>
<dbReference type="AlphaFoldDB" id="A0A3E0HIJ7"/>
<protein>
    <submittedName>
        <fullName evidence="2">Uncharacterized protein DUF4254</fullName>
    </submittedName>
</protein>
<dbReference type="InterPro" id="IPR025350">
    <property type="entry name" value="DUF4254"/>
</dbReference>
<name>A0A3E0HIJ7_9PSEU</name>
<feature type="region of interest" description="Disordered" evidence="1">
    <location>
        <begin position="1"/>
        <end position="22"/>
    </location>
</feature>
<accession>A0A3E0HIJ7</accession>
<evidence type="ECO:0000313" key="3">
    <source>
        <dbReference type="Proteomes" id="UP000256269"/>
    </source>
</evidence>
<reference evidence="2 3" key="1">
    <citation type="submission" date="2018-08" db="EMBL/GenBank/DDBJ databases">
        <title>Genomic Encyclopedia of Archaeal and Bacterial Type Strains, Phase II (KMG-II): from individual species to whole genera.</title>
        <authorList>
            <person name="Goeker M."/>
        </authorList>
    </citation>
    <scope>NUCLEOTIDE SEQUENCE [LARGE SCALE GENOMIC DNA]</scope>
    <source>
        <strain evidence="2 3">DSM 45791</strain>
    </source>
</reference>
<dbReference type="Proteomes" id="UP000256269">
    <property type="component" value="Unassembled WGS sequence"/>
</dbReference>
<dbReference type="EMBL" id="QUNO01000007">
    <property type="protein sequence ID" value="REH46314.1"/>
    <property type="molecule type" value="Genomic_DNA"/>
</dbReference>
<evidence type="ECO:0000313" key="2">
    <source>
        <dbReference type="EMBL" id="REH46314.1"/>
    </source>
</evidence>
<gene>
    <name evidence="2" type="ORF">BCF44_107447</name>
</gene>
<evidence type="ECO:0000256" key="1">
    <source>
        <dbReference type="SAM" id="MobiDB-lite"/>
    </source>
</evidence>
<keyword evidence="3" id="KW-1185">Reference proteome</keyword>
<organism evidence="2 3">
    <name type="scientific">Kutzneria buriramensis</name>
    <dbReference type="NCBI Taxonomy" id="1045776"/>
    <lineage>
        <taxon>Bacteria</taxon>
        <taxon>Bacillati</taxon>
        <taxon>Actinomycetota</taxon>
        <taxon>Actinomycetes</taxon>
        <taxon>Pseudonocardiales</taxon>
        <taxon>Pseudonocardiaceae</taxon>
        <taxon>Kutzneria</taxon>
    </lineage>
</organism>
<sequence>MTSTNTPTAVAADDRPHTARAADETIGVPRPSVVLRTCAVTAAQSNPHPLLKAAVAFAALHRSRVEAQQLACDPAADDHALAIAARAIAAADTGRVVLLDRIDRWACAVLPANRHAAVHTESLGRLVDRLVGTWTQ</sequence>
<comment type="caution">
    <text evidence="2">The sequence shown here is derived from an EMBL/GenBank/DDBJ whole genome shotgun (WGS) entry which is preliminary data.</text>
</comment>
<proteinExistence type="predicted"/>
<feature type="compositionally biased region" description="Basic and acidic residues" evidence="1">
    <location>
        <begin position="12"/>
        <end position="22"/>
    </location>
</feature>
<dbReference type="Pfam" id="PF14063">
    <property type="entry name" value="DUF4254"/>
    <property type="match status" value="1"/>
</dbReference>